<reference evidence="3 4" key="1">
    <citation type="submission" date="2019-10" db="EMBL/GenBank/DDBJ databases">
        <title>Paraburkholderia sp. isolated from nodules of Mimosa pudica from Brazilian Atlantic Forest soils.</title>
        <authorList>
            <person name="Paulitsch F."/>
            <person name="Hungria M."/>
            <person name="Dall'Agnol R."/>
        </authorList>
    </citation>
    <scope>NUCLEOTIDE SEQUENCE [LARGE SCALE GENOMIC DNA]</scope>
    <source>
        <strain evidence="3 4">CNPSo 3157</strain>
    </source>
</reference>
<evidence type="ECO:0000313" key="3">
    <source>
        <dbReference type="EMBL" id="MPW16872.1"/>
    </source>
</evidence>
<accession>A0A7X1TF15</accession>
<dbReference type="Gene3D" id="3.40.930.10">
    <property type="entry name" value="Mannitol-specific EII, Chain A"/>
    <property type="match status" value="1"/>
</dbReference>
<feature type="region of interest" description="Disordered" evidence="1">
    <location>
        <begin position="293"/>
        <end position="318"/>
    </location>
</feature>
<dbReference type="PANTHER" id="PTHR47738:SF1">
    <property type="entry name" value="NITROGEN REGULATORY PROTEIN"/>
    <property type="match status" value="1"/>
</dbReference>
<evidence type="ECO:0000313" key="4">
    <source>
        <dbReference type="Proteomes" id="UP000484381"/>
    </source>
</evidence>
<feature type="domain" description="PTS EIIA type-2" evidence="2">
    <location>
        <begin position="145"/>
        <end position="288"/>
    </location>
</feature>
<dbReference type="InterPro" id="IPR051541">
    <property type="entry name" value="PTS_SugarTrans_NitroReg"/>
</dbReference>
<dbReference type="InterPro" id="IPR002178">
    <property type="entry name" value="PTS_EIIA_type-2_dom"/>
</dbReference>
<dbReference type="RefSeq" id="WP_152756660.1">
    <property type="nucleotide sequence ID" value="NZ_WHNP01000005.1"/>
</dbReference>
<dbReference type="SUPFAM" id="SSF55804">
    <property type="entry name" value="Phoshotransferase/anion transport protein"/>
    <property type="match status" value="1"/>
</dbReference>
<comment type="caution">
    <text evidence="3">The sequence shown here is derived from an EMBL/GenBank/DDBJ whole genome shotgun (WGS) entry which is preliminary data.</text>
</comment>
<gene>
    <name evidence="3" type="ORF">GCT13_07975</name>
</gene>
<dbReference type="PANTHER" id="PTHR47738">
    <property type="entry name" value="PTS SYSTEM FRUCTOSE-LIKE EIIA COMPONENT-RELATED"/>
    <property type="match status" value="1"/>
</dbReference>
<dbReference type="AlphaFoldDB" id="A0A7X1TF15"/>
<dbReference type="EMBL" id="WHNP01000005">
    <property type="protein sequence ID" value="MPW16872.1"/>
    <property type="molecule type" value="Genomic_DNA"/>
</dbReference>
<sequence length="318" mass="34054">MTKTSAILRAIFGVHRARADAARRHAAVRSVMMRVTLDAQHVTPLRRALTRDCAGQPWTIRIATLPHTERVQLSLYLPKDAVNGAIAQVTRIAPAAQFGHLFEIPETPTDGWRDLLRATSWTHAANALRAARQPSVSDDVESLDRLLNPGNVLLDVSIADRAALFARLGDLCETRYGVPAHEVVAGLDAREALGSTGLGQGVAVPHSQIAGLRNSVVVYVRPAVPFDFDAPDAKPVSDVIALLVPEGANTTHLNLLADVAQRFCDQHFRERLRGCGSANEVCRLFGGGAEGDGTLTPSLTPMQRPAGGNGASVARQRA</sequence>
<protein>
    <submittedName>
        <fullName evidence="3">PTS sugar transporter subunit IIA</fullName>
    </submittedName>
</protein>
<dbReference type="Proteomes" id="UP000484381">
    <property type="component" value="Unassembled WGS sequence"/>
</dbReference>
<evidence type="ECO:0000256" key="1">
    <source>
        <dbReference type="SAM" id="MobiDB-lite"/>
    </source>
</evidence>
<name>A0A7X1TF15_9BURK</name>
<dbReference type="PROSITE" id="PS51094">
    <property type="entry name" value="PTS_EIIA_TYPE_2"/>
    <property type="match status" value="1"/>
</dbReference>
<evidence type="ECO:0000259" key="2">
    <source>
        <dbReference type="PROSITE" id="PS51094"/>
    </source>
</evidence>
<keyword evidence="3" id="KW-0762">Sugar transport</keyword>
<keyword evidence="3" id="KW-0813">Transport</keyword>
<proteinExistence type="predicted"/>
<dbReference type="InterPro" id="IPR016152">
    <property type="entry name" value="PTrfase/Anion_transptr"/>
</dbReference>
<dbReference type="CDD" id="cd00211">
    <property type="entry name" value="PTS_IIA_fru"/>
    <property type="match status" value="1"/>
</dbReference>
<dbReference type="Pfam" id="PF00359">
    <property type="entry name" value="PTS_EIIA_2"/>
    <property type="match status" value="1"/>
</dbReference>
<organism evidence="3 4">
    <name type="scientific">Paraburkholderia franconis</name>
    <dbReference type="NCBI Taxonomy" id="2654983"/>
    <lineage>
        <taxon>Bacteria</taxon>
        <taxon>Pseudomonadati</taxon>
        <taxon>Pseudomonadota</taxon>
        <taxon>Betaproteobacteria</taxon>
        <taxon>Burkholderiales</taxon>
        <taxon>Burkholderiaceae</taxon>
        <taxon>Paraburkholderia</taxon>
    </lineage>
</organism>
<dbReference type="GO" id="GO:0030295">
    <property type="term" value="F:protein kinase activator activity"/>
    <property type="evidence" value="ECO:0007669"/>
    <property type="project" value="TreeGrafter"/>
</dbReference>
<keyword evidence="4" id="KW-1185">Reference proteome</keyword>